<dbReference type="KEGG" id="vg:15042087"/>
<dbReference type="RefSeq" id="YP_007678092.1">
    <property type="nucleotide sequence ID" value="NC_020883.1"/>
</dbReference>
<dbReference type="InterPro" id="IPR010064">
    <property type="entry name" value="HK97-gp10_tail"/>
</dbReference>
<dbReference type="GeneID" id="15042087"/>
<dbReference type="EMBL" id="AB711120">
    <property type="protein sequence ID" value="BAM99146.1"/>
    <property type="molecule type" value="Genomic_DNA"/>
</dbReference>
<evidence type="ECO:0000313" key="2">
    <source>
        <dbReference type="Proteomes" id="UP000011861"/>
    </source>
</evidence>
<sequence>MPKDHFRVEWNGLDGLEKLLKRAGDEFENIVIEEMTKYGMLVEEGTKALAPHDTGDLEDTISFDRAKKQGNAIVVTGGANSKYAVIRHEAPYSSGSRDKYDNGAKFPNYYINGRGAGTRGKATWRGQMPGRKYMVRAIQATEKDYEQMNARIIDRLLGD</sequence>
<protein>
    <recommendedName>
        <fullName evidence="3">HK97 gp10 family phage protein</fullName>
    </recommendedName>
</protein>
<dbReference type="OrthoDB" id="34483at10239"/>
<reference evidence="1 2" key="1">
    <citation type="journal article" date="2013" name="Virus Genes">
        <title>Complete nucleotide sequence of Bacillus subtilis (natto) bacteriophage PM1, a phage associated with disruption of food production.</title>
        <authorList>
            <person name="Umene K."/>
            <person name="Shiraishi A."/>
        </authorList>
    </citation>
    <scope>NUCLEOTIDE SEQUENCE [LARGE SCALE GENOMIC DNA]</scope>
    <source>
        <strain evidence="1">PM1</strain>
    </source>
</reference>
<dbReference type="Pfam" id="PF04883">
    <property type="entry name" value="HK97-gp10_like"/>
    <property type="match status" value="1"/>
</dbReference>
<accession>M4ZRN5</accession>
<evidence type="ECO:0000313" key="1">
    <source>
        <dbReference type="EMBL" id="BAM99146.1"/>
    </source>
</evidence>
<dbReference type="Proteomes" id="UP000011861">
    <property type="component" value="Segment"/>
</dbReference>
<proteinExistence type="predicted"/>
<organism evidence="1 2">
    <name type="scientific">Bacillus phage PM1</name>
    <dbReference type="NCBI Taxonomy" id="547228"/>
    <lineage>
        <taxon>Viruses</taxon>
        <taxon>Duplodnaviria</taxon>
        <taxon>Heunggongvirae</taxon>
        <taxon>Uroviricota</taxon>
        <taxon>Caudoviricetes</taxon>
        <taxon>Pemunavirus</taxon>
        <taxon>Pemunavirus PM1</taxon>
    </lineage>
</organism>
<keyword evidence="2" id="KW-1185">Reference proteome</keyword>
<evidence type="ECO:0008006" key="3">
    <source>
        <dbReference type="Google" id="ProtNLM"/>
    </source>
</evidence>
<name>M4ZRN5_9CAUD</name>